<sequence length="760" mass="85964">MSSSPHTSPASSQADLQKSLSREIRDNSWQFDSKRIAKMLSATCNAPEDEFVDSTYQELQKKGRLDWPTDKQEQKWYPSIAAFLNNCVDVCHDALDRSKPAAARDFRWYGRLNFIVCDKTTVDGIDGASPVKLRLVGGLDLKPGERVAWSPQDSHTKQVLLPVEVKGEWPRMVFQAATYARCLFSASPSRHFAIVLGFCHTTTELRFLIFHHSGLTASRSFSVRNEAGKKEILRIFLSILGWKSAKDAGFLGFCNDFEMSLLRHEHDQDGVVSRVVEVLHDGLCVQGRASRALLVDYPTSKGEKSEPCVPALDPTVQTQKRQAESNQAQTKQGDQDAQTSIKLAYGPRHYSVKRPSTSTLHWSSDLESDTGKSDRAYAVVKHSWCEEKRREVEADLLTKCKDDFGTPNHHYSFCPTDAKRGPVSTARSLPVEGELLEEFHWKIRNDSQVPSHPQSRTLWIHVSKLVGRSLVQSRTPWDLHVAIGHGMLGWLSMLLKGFLHRDISIGNVLMLDPPVTTKPFESETPAVEQLIARLSLEDDDQRIAHRNELAQHAELLTQTVKEIGPLDKCHGFVIDGDMAARLEGYFTSRETEARSGTYEFMSADLLGTLRSSDLYLHSPIDDLESFYYTAQWAAAFNDGASGGKHDGNKIQEFRKMIAGSANDRYRARGMVRDDLFPDSAMVSEEYGPFFTRALVILSPWTQNLVAMSRDWRRVMDRIRALDDRDREEHLARNFPIFAYRGVEEYFQLLHQHRMSLQGTA</sequence>
<dbReference type="EMBL" id="MU118124">
    <property type="protein sequence ID" value="KAF9644695.1"/>
    <property type="molecule type" value="Genomic_DNA"/>
</dbReference>
<keyword evidence="2" id="KW-1185">Reference proteome</keyword>
<gene>
    <name evidence="1" type="ORF">BDM02DRAFT_3190360</name>
</gene>
<protein>
    <submittedName>
        <fullName evidence="1">Uncharacterized protein</fullName>
    </submittedName>
</protein>
<reference evidence="1" key="2">
    <citation type="journal article" date="2020" name="Nat. Commun.">
        <title>Large-scale genome sequencing of mycorrhizal fungi provides insights into the early evolution of symbiotic traits.</title>
        <authorList>
            <person name="Miyauchi S."/>
            <person name="Kiss E."/>
            <person name="Kuo A."/>
            <person name="Drula E."/>
            <person name="Kohler A."/>
            <person name="Sanchez-Garcia M."/>
            <person name="Morin E."/>
            <person name="Andreopoulos B."/>
            <person name="Barry K.W."/>
            <person name="Bonito G."/>
            <person name="Buee M."/>
            <person name="Carver A."/>
            <person name="Chen C."/>
            <person name="Cichocki N."/>
            <person name="Clum A."/>
            <person name="Culley D."/>
            <person name="Crous P.W."/>
            <person name="Fauchery L."/>
            <person name="Girlanda M."/>
            <person name="Hayes R.D."/>
            <person name="Keri Z."/>
            <person name="LaButti K."/>
            <person name="Lipzen A."/>
            <person name="Lombard V."/>
            <person name="Magnuson J."/>
            <person name="Maillard F."/>
            <person name="Murat C."/>
            <person name="Nolan M."/>
            <person name="Ohm R.A."/>
            <person name="Pangilinan J."/>
            <person name="Pereira M.F."/>
            <person name="Perotto S."/>
            <person name="Peter M."/>
            <person name="Pfister S."/>
            <person name="Riley R."/>
            <person name="Sitrit Y."/>
            <person name="Stielow J.B."/>
            <person name="Szollosi G."/>
            <person name="Zifcakova L."/>
            <person name="Stursova M."/>
            <person name="Spatafora J.W."/>
            <person name="Tedersoo L."/>
            <person name="Vaario L.M."/>
            <person name="Yamada A."/>
            <person name="Yan M."/>
            <person name="Wang P."/>
            <person name="Xu J."/>
            <person name="Bruns T."/>
            <person name="Baldrian P."/>
            <person name="Vilgalys R."/>
            <person name="Dunand C."/>
            <person name="Henrissat B."/>
            <person name="Grigoriev I.V."/>
            <person name="Hibbett D."/>
            <person name="Nagy L.G."/>
            <person name="Martin F.M."/>
        </authorList>
    </citation>
    <scope>NUCLEOTIDE SEQUENCE</scope>
    <source>
        <strain evidence="1">P2</strain>
    </source>
</reference>
<evidence type="ECO:0000313" key="1">
    <source>
        <dbReference type="EMBL" id="KAF9644695.1"/>
    </source>
</evidence>
<name>A0ACB6Z4W5_THEGA</name>
<proteinExistence type="predicted"/>
<comment type="caution">
    <text evidence="1">The sequence shown here is derived from an EMBL/GenBank/DDBJ whole genome shotgun (WGS) entry which is preliminary data.</text>
</comment>
<organism evidence="1 2">
    <name type="scientific">Thelephora ganbajun</name>
    <name type="common">Ganba fungus</name>
    <dbReference type="NCBI Taxonomy" id="370292"/>
    <lineage>
        <taxon>Eukaryota</taxon>
        <taxon>Fungi</taxon>
        <taxon>Dikarya</taxon>
        <taxon>Basidiomycota</taxon>
        <taxon>Agaricomycotina</taxon>
        <taxon>Agaricomycetes</taxon>
        <taxon>Thelephorales</taxon>
        <taxon>Thelephoraceae</taxon>
        <taxon>Thelephora</taxon>
    </lineage>
</organism>
<dbReference type="Proteomes" id="UP000886501">
    <property type="component" value="Unassembled WGS sequence"/>
</dbReference>
<evidence type="ECO:0000313" key="2">
    <source>
        <dbReference type="Proteomes" id="UP000886501"/>
    </source>
</evidence>
<accession>A0ACB6Z4W5</accession>
<reference evidence="1" key="1">
    <citation type="submission" date="2019-10" db="EMBL/GenBank/DDBJ databases">
        <authorList>
            <consortium name="DOE Joint Genome Institute"/>
            <person name="Kuo A."/>
            <person name="Miyauchi S."/>
            <person name="Kiss E."/>
            <person name="Drula E."/>
            <person name="Kohler A."/>
            <person name="Sanchez-Garcia M."/>
            <person name="Andreopoulos B."/>
            <person name="Barry K.W."/>
            <person name="Bonito G."/>
            <person name="Buee M."/>
            <person name="Carver A."/>
            <person name="Chen C."/>
            <person name="Cichocki N."/>
            <person name="Clum A."/>
            <person name="Culley D."/>
            <person name="Crous P.W."/>
            <person name="Fauchery L."/>
            <person name="Girlanda M."/>
            <person name="Hayes R."/>
            <person name="Keri Z."/>
            <person name="Labutti K."/>
            <person name="Lipzen A."/>
            <person name="Lombard V."/>
            <person name="Magnuson J."/>
            <person name="Maillard F."/>
            <person name="Morin E."/>
            <person name="Murat C."/>
            <person name="Nolan M."/>
            <person name="Ohm R."/>
            <person name="Pangilinan J."/>
            <person name="Pereira M."/>
            <person name="Perotto S."/>
            <person name="Peter M."/>
            <person name="Riley R."/>
            <person name="Sitrit Y."/>
            <person name="Stielow B."/>
            <person name="Szollosi G."/>
            <person name="Zifcakova L."/>
            <person name="Stursova M."/>
            <person name="Spatafora J.W."/>
            <person name="Tedersoo L."/>
            <person name="Vaario L.-M."/>
            <person name="Yamada A."/>
            <person name="Yan M."/>
            <person name="Wang P."/>
            <person name="Xu J."/>
            <person name="Bruns T."/>
            <person name="Baldrian P."/>
            <person name="Vilgalys R."/>
            <person name="Henrissat B."/>
            <person name="Grigoriev I.V."/>
            <person name="Hibbett D."/>
            <person name="Nagy L.G."/>
            <person name="Martin F.M."/>
        </authorList>
    </citation>
    <scope>NUCLEOTIDE SEQUENCE</scope>
    <source>
        <strain evidence="1">P2</strain>
    </source>
</reference>